<dbReference type="RefSeq" id="WP_345882510.1">
    <property type="nucleotide sequence ID" value="NZ_JBDFRB010000001.1"/>
</dbReference>
<dbReference type="InterPro" id="IPR000182">
    <property type="entry name" value="GNAT_dom"/>
</dbReference>
<dbReference type="InterPro" id="IPR016181">
    <property type="entry name" value="Acyl_CoA_acyltransferase"/>
</dbReference>
<evidence type="ECO:0000313" key="2">
    <source>
        <dbReference type="EMBL" id="MEN2743092.1"/>
    </source>
</evidence>
<keyword evidence="3" id="KW-1185">Reference proteome</keyword>
<dbReference type="PROSITE" id="PS51186">
    <property type="entry name" value="GNAT"/>
    <property type="match status" value="1"/>
</dbReference>
<proteinExistence type="predicted"/>
<reference evidence="2 3" key="1">
    <citation type="submission" date="2024-05" db="EMBL/GenBank/DDBJ databases">
        <title>Sinomonas sp. nov., isolated from a waste landfill.</title>
        <authorList>
            <person name="Zhao Y."/>
        </authorList>
    </citation>
    <scope>NUCLEOTIDE SEQUENCE [LARGE SCALE GENOMIC DNA]</scope>
    <source>
        <strain evidence="2 3">CCTCC AB2014300</strain>
    </source>
</reference>
<dbReference type="Proteomes" id="UP001422074">
    <property type="component" value="Unassembled WGS sequence"/>
</dbReference>
<gene>
    <name evidence="2" type="ORF">ABCQ75_00875</name>
</gene>
<organism evidence="2 3">
    <name type="scientific">Sinomonas halotolerans</name>
    <dbReference type="NCBI Taxonomy" id="1644133"/>
    <lineage>
        <taxon>Bacteria</taxon>
        <taxon>Bacillati</taxon>
        <taxon>Actinomycetota</taxon>
        <taxon>Actinomycetes</taxon>
        <taxon>Micrococcales</taxon>
        <taxon>Micrococcaceae</taxon>
        <taxon>Sinomonas</taxon>
    </lineage>
</organism>
<comment type="caution">
    <text evidence="2">The sequence shown here is derived from an EMBL/GenBank/DDBJ whole genome shotgun (WGS) entry which is preliminary data.</text>
</comment>
<accession>A0ABU9WV90</accession>
<feature type="domain" description="N-acetyltransferase" evidence="1">
    <location>
        <begin position="4"/>
        <end position="175"/>
    </location>
</feature>
<dbReference type="EMBL" id="JBDFRB010000001">
    <property type="protein sequence ID" value="MEN2743092.1"/>
    <property type="molecule type" value="Genomic_DNA"/>
</dbReference>
<name>A0ABU9WV90_9MICC</name>
<dbReference type="Gene3D" id="3.40.630.30">
    <property type="match status" value="1"/>
</dbReference>
<sequence length="344" mass="35765">MAELTYRPWREGDDQLLVQVWGDAEGAAAEQFRGAFAPDSEGGQDPDGGSGSHGIWRRCVVAEDQGIPVAAGVVFSSPLHPQRLWAYVEVARDHRRAGVGSELLRRLRAAAAAAPSWAVHSVGQAHDGAAPRLRSRVPAGGAGAAFAAARGFGELQRSRHVVVRPGALRLSALGDGSQGSESSPLVEDLATGSVELSDTVGRYYTEVHAWDPPAPLGVGRAQQLFLSDAAGAHGAVVLREPPASAFGSGVAPSRKGRLRAFAVSYAGPATALAEEPSEVFLGHEPRLSPEEARDAVRDLLALIAYQHPVRLEVDDAMTALTAVVGPLVAAGSAEAGPETIVVGD</sequence>
<evidence type="ECO:0000313" key="3">
    <source>
        <dbReference type="Proteomes" id="UP001422074"/>
    </source>
</evidence>
<dbReference type="SUPFAM" id="SSF55729">
    <property type="entry name" value="Acyl-CoA N-acyltransferases (Nat)"/>
    <property type="match status" value="1"/>
</dbReference>
<evidence type="ECO:0000259" key="1">
    <source>
        <dbReference type="PROSITE" id="PS51186"/>
    </source>
</evidence>
<protein>
    <submittedName>
        <fullName evidence="2">GNAT family N-acetyltransferase</fullName>
    </submittedName>
</protein>